<dbReference type="Pfam" id="PF00160">
    <property type="entry name" value="Pro_isomerase"/>
    <property type="match status" value="1"/>
</dbReference>
<dbReference type="PANTHER" id="PTHR11071">
    <property type="entry name" value="PEPTIDYL-PROLYL CIS-TRANS ISOMERASE"/>
    <property type="match status" value="1"/>
</dbReference>
<comment type="function">
    <text evidence="3">PPIases accelerate the folding of proteins. It catalyzes the cis-trans isomerization of proline imidic peptide bonds in oligopeptides.</text>
</comment>
<comment type="catalytic activity">
    <reaction evidence="3">
        <text>[protein]-peptidylproline (omega=180) = [protein]-peptidylproline (omega=0)</text>
        <dbReference type="Rhea" id="RHEA:16237"/>
        <dbReference type="Rhea" id="RHEA-COMP:10747"/>
        <dbReference type="Rhea" id="RHEA-COMP:10748"/>
        <dbReference type="ChEBI" id="CHEBI:83833"/>
        <dbReference type="ChEBI" id="CHEBI:83834"/>
        <dbReference type="EC" id="5.2.1.8"/>
    </reaction>
</comment>
<organism evidence="5 6">
    <name type="scientific">Heterodera trifolii</name>
    <dbReference type="NCBI Taxonomy" id="157864"/>
    <lineage>
        <taxon>Eukaryota</taxon>
        <taxon>Metazoa</taxon>
        <taxon>Ecdysozoa</taxon>
        <taxon>Nematoda</taxon>
        <taxon>Chromadorea</taxon>
        <taxon>Rhabditida</taxon>
        <taxon>Tylenchina</taxon>
        <taxon>Tylenchomorpha</taxon>
        <taxon>Tylenchoidea</taxon>
        <taxon>Heteroderidae</taxon>
        <taxon>Heteroderinae</taxon>
        <taxon>Heterodera</taxon>
    </lineage>
</organism>
<evidence type="ECO:0000313" key="6">
    <source>
        <dbReference type="Proteomes" id="UP001620626"/>
    </source>
</evidence>
<dbReference type="InterPro" id="IPR024936">
    <property type="entry name" value="Cyclophilin-type_PPIase"/>
</dbReference>
<dbReference type="EC" id="5.2.1.8" evidence="3"/>
<keyword evidence="2 3" id="KW-0413">Isomerase</keyword>
<dbReference type="Gene3D" id="2.40.100.10">
    <property type="entry name" value="Cyclophilin-like"/>
    <property type="match status" value="1"/>
</dbReference>
<keyword evidence="1 3" id="KW-0697">Rotamase</keyword>
<evidence type="ECO:0000256" key="2">
    <source>
        <dbReference type="ARBA" id="ARBA00023235"/>
    </source>
</evidence>
<evidence type="ECO:0000313" key="5">
    <source>
        <dbReference type="EMBL" id="KAL3078092.1"/>
    </source>
</evidence>
<comment type="caution">
    <text evidence="5">The sequence shown here is derived from an EMBL/GenBank/DDBJ whole genome shotgun (WGS) entry which is preliminary data.</text>
</comment>
<dbReference type="PROSITE" id="PS50072">
    <property type="entry name" value="CSA_PPIASE_2"/>
    <property type="match status" value="1"/>
</dbReference>
<dbReference type="AlphaFoldDB" id="A0ABD2IJB8"/>
<sequence length="206" mass="22790">MCSPSAKNMSPQYTKWMEFNESLAHPSDPVVFLDIESDSVSCGRIIIDLMVDVVPQTTENFKQLCAGALTIPGNGGQIEYGYRGTNFDRIVKDKYVKGGKITEVHGCKSLYGDYFPNENFLVSHDAPGIVSMFNDGIQDHNGTEFLITTEACPELDGLNVAFGKVIRGFEVLGKICQIPTNEQGEPSKEIKISNSGMISYYNFHEK</sequence>
<dbReference type="InterPro" id="IPR029000">
    <property type="entry name" value="Cyclophilin-like_dom_sf"/>
</dbReference>
<dbReference type="GO" id="GO:0003755">
    <property type="term" value="F:peptidyl-prolyl cis-trans isomerase activity"/>
    <property type="evidence" value="ECO:0007669"/>
    <property type="project" value="UniProtKB-UniRule"/>
</dbReference>
<dbReference type="PANTHER" id="PTHR11071:SF568">
    <property type="entry name" value="PEPTIDYL-PROLYL CIS-TRANS ISOMERASE CPR4-RELATED"/>
    <property type="match status" value="1"/>
</dbReference>
<evidence type="ECO:0000259" key="4">
    <source>
        <dbReference type="PROSITE" id="PS50072"/>
    </source>
</evidence>
<dbReference type="Proteomes" id="UP001620626">
    <property type="component" value="Unassembled WGS sequence"/>
</dbReference>
<proteinExistence type="inferred from homology"/>
<protein>
    <recommendedName>
        <fullName evidence="3">Peptidyl-prolyl cis-trans isomerase</fullName>
        <shortName evidence="3">PPIase</shortName>
        <ecNumber evidence="3">5.2.1.8</ecNumber>
    </recommendedName>
</protein>
<gene>
    <name evidence="5" type="ORF">niasHT_036975</name>
</gene>
<feature type="domain" description="PPIase cyclophilin-type" evidence="4">
    <location>
        <begin position="32"/>
        <end position="197"/>
    </location>
</feature>
<dbReference type="PIRSF" id="PIRSF001467">
    <property type="entry name" value="Peptidylpro_ismrse"/>
    <property type="match status" value="1"/>
</dbReference>
<evidence type="ECO:0000256" key="3">
    <source>
        <dbReference type="RuleBase" id="RU363019"/>
    </source>
</evidence>
<name>A0ABD2IJB8_9BILA</name>
<comment type="similarity">
    <text evidence="3">Belongs to the cyclophilin-type PPIase family.</text>
</comment>
<dbReference type="PRINTS" id="PR00153">
    <property type="entry name" value="CSAPPISMRASE"/>
</dbReference>
<evidence type="ECO:0000256" key="1">
    <source>
        <dbReference type="ARBA" id="ARBA00023110"/>
    </source>
</evidence>
<dbReference type="SUPFAM" id="SSF50891">
    <property type="entry name" value="Cyclophilin-like"/>
    <property type="match status" value="1"/>
</dbReference>
<dbReference type="InterPro" id="IPR002130">
    <property type="entry name" value="Cyclophilin-type_PPIase_dom"/>
</dbReference>
<accession>A0ABD2IJB8</accession>
<reference evidence="5 6" key="1">
    <citation type="submission" date="2024-10" db="EMBL/GenBank/DDBJ databases">
        <authorList>
            <person name="Kim D."/>
        </authorList>
    </citation>
    <scope>NUCLEOTIDE SEQUENCE [LARGE SCALE GENOMIC DNA]</scope>
    <source>
        <strain evidence="5">BH-2024</strain>
    </source>
</reference>
<keyword evidence="6" id="KW-1185">Reference proteome</keyword>
<dbReference type="EMBL" id="JBICBT010001214">
    <property type="protein sequence ID" value="KAL3078092.1"/>
    <property type="molecule type" value="Genomic_DNA"/>
</dbReference>